<dbReference type="RefSeq" id="WP_179908554.1">
    <property type="nucleotide sequence ID" value="NZ_CP058910.1"/>
</dbReference>
<protein>
    <submittedName>
        <fullName evidence="1">Uncharacterized protein</fullName>
    </submittedName>
</protein>
<dbReference type="OrthoDB" id="270944at2157"/>
<proteinExistence type="predicted"/>
<name>A0A7D5T7Z5_9EURY</name>
<evidence type="ECO:0000313" key="2">
    <source>
        <dbReference type="Proteomes" id="UP000509667"/>
    </source>
</evidence>
<keyword evidence="2" id="KW-1185">Reference proteome</keyword>
<dbReference type="GeneID" id="56079372"/>
<accession>A0A7D5T7Z5</accession>
<sequence length="173" mass="18914">MSAPEVQWVLQRIDEYYGAGALSAGVGGAGEGPPLERVDRDESQLLEQGVRSHTAELQNANIVGASLADYMTSVVGTEYDHAVEAIVGLRIAGLHHSEWGHIDPDGSDGAPWSSLVATVRRALLRERTWPAVGRPDVSYTDLQLVNPAPQSSNYGDYYRYDVDVQFRGYEELP</sequence>
<gene>
    <name evidence="1" type="ORF">HZS55_15875</name>
</gene>
<dbReference type="EMBL" id="CP058910">
    <property type="protein sequence ID" value="QLH78675.1"/>
    <property type="molecule type" value="Genomic_DNA"/>
</dbReference>
<organism evidence="1 2">
    <name type="scientific">Halosimplex rubrum</name>
    <dbReference type="NCBI Taxonomy" id="869889"/>
    <lineage>
        <taxon>Archaea</taxon>
        <taxon>Methanobacteriati</taxon>
        <taxon>Methanobacteriota</taxon>
        <taxon>Stenosarchaea group</taxon>
        <taxon>Halobacteria</taxon>
        <taxon>Halobacteriales</taxon>
        <taxon>Haloarculaceae</taxon>
        <taxon>Halosimplex</taxon>
    </lineage>
</organism>
<dbReference type="AlphaFoldDB" id="A0A7D5T7Z5"/>
<dbReference type="Proteomes" id="UP000509667">
    <property type="component" value="Chromosome"/>
</dbReference>
<reference evidence="1 2" key="1">
    <citation type="submission" date="2020-07" db="EMBL/GenBank/DDBJ databases">
        <title>Halosimplex pelagicum sp. nov. and Halosimplex rubrum sp. nov., isolated from salted brown alga Laminaria, and emended description of the genus Halosimplex.</title>
        <authorList>
            <person name="Cui H."/>
        </authorList>
    </citation>
    <scope>NUCLEOTIDE SEQUENCE [LARGE SCALE GENOMIC DNA]</scope>
    <source>
        <strain evidence="1 2">R27</strain>
    </source>
</reference>
<evidence type="ECO:0000313" key="1">
    <source>
        <dbReference type="EMBL" id="QLH78675.1"/>
    </source>
</evidence>
<dbReference type="KEGG" id="hrr:HZS55_15875"/>